<comment type="caution">
    <text evidence="1">The sequence shown here is derived from an EMBL/GenBank/DDBJ whole genome shotgun (WGS) entry which is preliminary data.</text>
</comment>
<keyword evidence="2" id="KW-1185">Reference proteome</keyword>
<name>A0ACB6G181_9PLEO</name>
<protein>
    <submittedName>
        <fullName evidence="1">Uncharacterized protein</fullName>
    </submittedName>
</protein>
<accession>A0ACB6G181</accession>
<organism evidence="1 2">
    <name type="scientific">Alternaria gaisen</name>
    <dbReference type="NCBI Taxonomy" id="167740"/>
    <lineage>
        <taxon>Eukaryota</taxon>
        <taxon>Fungi</taxon>
        <taxon>Dikarya</taxon>
        <taxon>Ascomycota</taxon>
        <taxon>Pezizomycotina</taxon>
        <taxon>Dothideomycetes</taxon>
        <taxon>Pleosporomycetidae</taxon>
        <taxon>Pleosporales</taxon>
        <taxon>Pleosporineae</taxon>
        <taxon>Pleosporaceae</taxon>
        <taxon>Alternaria</taxon>
        <taxon>Alternaria sect. Alternaria</taxon>
    </lineage>
</organism>
<gene>
    <name evidence="1" type="ORF">AG0111_0g1244</name>
</gene>
<proteinExistence type="predicted"/>
<reference evidence="1 2" key="1">
    <citation type="journal article" date="2019" name="bioRxiv">
        <title>Genomics, evolutionary history and diagnostics of the Alternaria alternata species group including apple and Asian pear pathotypes.</title>
        <authorList>
            <person name="Armitage A.D."/>
            <person name="Cockerton H.M."/>
            <person name="Sreenivasaprasad S."/>
            <person name="Woodhall J.W."/>
            <person name="Lane C.R."/>
            <person name="Harrison R.J."/>
            <person name="Clarkson J.P."/>
        </authorList>
    </citation>
    <scope>NUCLEOTIDE SEQUENCE [LARGE SCALE GENOMIC DNA]</scope>
    <source>
        <strain evidence="1 2">FERA 650</strain>
    </source>
</reference>
<evidence type="ECO:0000313" key="2">
    <source>
        <dbReference type="Proteomes" id="UP000293547"/>
    </source>
</evidence>
<evidence type="ECO:0000313" key="1">
    <source>
        <dbReference type="EMBL" id="KAB2110349.1"/>
    </source>
</evidence>
<sequence>MLGAVKTAFVAIRASDVIVTIALGPILAGGTTETSS</sequence>
<dbReference type="Proteomes" id="UP000293547">
    <property type="component" value="Unassembled WGS sequence"/>
</dbReference>
<dbReference type="EMBL" id="PDWZ02000001">
    <property type="protein sequence ID" value="KAB2110349.1"/>
    <property type="molecule type" value="Genomic_DNA"/>
</dbReference>